<name>A0A1F7RQZ4_9BACT</name>
<accession>A0A1F7RQZ4</accession>
<keyword evidence="1" id="KW-0533">Nickel</keyword>
<dbReference type="Proteomes" id="UP000178797">
    <property type="component" value="Unassembled WGS sequence"/>
</dbReference>
<sequence>ITDYKLEVKRVRRGGISGVKFNVNVNLHKQHHRNLPDINRIIERSKLDNEVKKLSKAIFYKIAKAEAKAHSVRIENVHFHEIGAVDSIIDIVSSAIGLNYFGINEVISSPINVGEGFVKTEHGLLPVPAPATAEILKGIPFYSNGIKMELATPTGAAIIATVAKEFTNLPLIRTEKIGYGAGSREINGIPNLLRIFLAQEGVGIFGSYGNDAITVIETNIDDISPQVYEELMGNLFKAGALDVFMTPIIMKKNRPAIKISILAEKEKVLRICDILFKETSTFGIRTYEAFRYKLDREGKKIKTSLGNVEVKLGKIKGKILKVAPEYESIKKISKDKGMPVFKVLKKVEAEIGRKFKI</sequence>
<gene>
    <name evidence="2" type="ORF">A2W05_04825</name>
</gene>
<dbReference type="Gene3D" id="3.10.20.300">
    <property type="entry name" value="mk0293 like domain"/>
    <property type="match status" value="1"/>
</dbReference>
<evidence type="ECO:0000256" key="1">
    <source>
        <dbReference type="ARBA" id="ARBA00022596"/>
    </source>
</evidence>
<organism evidence="2 3">
    <name type="scientific">Candidatus Schekmanbacteria bacterium RBG_16_38_10</name>
    <dbReference type="NCBI Taxonomy" id="1817879"/>
    <lineage>
        <taxon>Bacteria</taxon>
        <taxon>Candidatus Schekmaniibacteriota</taxon>
    </lineage>
</organism>
<dbReference type="EMBL" id="MGDE01000200">
    <property type="protein sequence ID" value="OGL43985.1"/>
    <property type="molecule type" value="Genomic_DNA"/>
</dbReference>
<dbReference type="AlphaFoldDB" id="A0A1F7RQZ4"/>
<protein>
    <submittedName>
        <fullName evidence="2">TIGR00299 family protein</fullName>
    </submittedName>
</protein>
<dbReference type="NCBIfam" id="TIGR00299">
    <property type="entry name" value="nickel pincer cofactor biosynthesis protein LarC"/>
    <property type="match status" value="1"/>
</dbReference>
<evidence type="ECO:0000313" key="3">
    <source>
        <dbReference type="Proteomes" id="UP000178797"/>
    </source>
</evidence>
<dbReference type="InterPro" id="IPR002822">
    <property type="entry name" value="Ni_insertion"/>
</dbReference>
<dbReference type="PANTHER" id="PTHR36566">
    <property type="entry name" value="NICKEL INSERTION PROTEIN-RELATED"/>
    <property type="match status" value="1"/>
</dbReference>
<dbReference type="HAMAP" id="MF_01074">
    <property type="entry name" value="LarC"/>
    <property type="match status" value="1"/>
</dbReference>
<feature type="non-terminal residue" evidence="2">
    <location>
        <position position="1"/>
    </location>
</feature>
<proteinExistence type="inferred from homology"/>
<dbReference type="Pfam" id="PF01969">
    <property type="entry name" value="Ni_insertion"/>
    <property type="match status" value="1"/>
</dbReference>
<dbReference type="Gene3D" id="3.30.70.1380">
    <property type="entry name" value="Transcriptional regulatory protein pf0864 domain like"/>
    <property type="match status" value="1"/>
</dbReference>
<comment type="caution">
    <text evidence="2">The sequence shown here is derived from an EMBL/GenBank/DDBJ whole genome shotgun (WGS) entry which is preliminary data.</text>
</comment>
<reference evidence="2 3" key="1">
    <citation type="journal article" date="2016" name="Nat. Commun.">
        <title>Thousands of microbial genomes shed light on interconnected biogeochemical processes in an aquifer system.</title>
        <authorList>
            <person name="Anantharaman K."/>
            <person name="Brown C.T."/>
            <person name="Hug L.A."/>
            <person name="Sharon I."/>
            <person name="Castelle C.J."/>
            <person name="Probst A.J."/>
            <person name="Thomas B.C."/>
            <person name="Singh A."/>
            <person name="Wilkins M.J."/>
            <person name="Karaoz U."/>
            <person name="Brodie E.L."/>
            <person name="Williams K.H."/>
            <person name="Hubbard S.S."/>
            <person name="Banfield J.F."/>
        </authorList>
    </citation>
    <scope>NUCLEOTIDE SEQUENCE [LARGE SCALE GENOMIC DNA]</scope>
</reference>
<dbReference type="PANTHER" id="PTHR36566:SF1">
    <property type="entry name" value="PYRIDINIUM-3,5-BISTHIOCARBOXYLIC ACID MONONUCLEOTIDE NICKEL INSERTION PROTEIN"/>
    <property type="match status" value="1"/>
</dbReference>
<evidence type="ECO:0000313" key="2">
    <source>
        <dbReference type="EMBL" id="OGL43985.1"/>
    </source>
</evidence>